<keyword evidence="1" id="KW-0808">Transferase</keyword>
<keyword evidence="1" id="KW-0489">Methyltransferase</keyword>
<dbReference type="SUPFAM" id="SSF88697">
    <property type="entry name" value="PUA domain-like"/>
    <property type="match status" value="1"/>
</dbReference>
<evidence type="ECO:0000313" key="1">
    <source>
        <dbReference type="EMBL" id="GFD20746.1"/>
    </source>
</evidence>
<dbReference type="AlphaFoldDB" id="A0A699UHH3"/>
<feature type="non-terminal residue" evidence="1">
    <location>
        <position position="87"/>
    </location>
</feature>
<comment type="caution">
    <text evidence="1">The sequence shown here is derived from an EMBL/GenBank/DDBJ whole genome shotgun (WGS) entry which is preliminary data.</text>
</comment>
<sequence>MLYTLDEFLNNVICISWFQVVDCRFDVGKSGFGVYKFSLKRLEGQPKLKSNKVEYKHGRSSNVVKSPTLVSLDLAEGQEKLRIPVIN</sequence>
<dbReference type="GO" id="GO:0032259">
    <property type="term" value="P:methylation"/>
    <property type="evidence" value="ECO:0007669"/>
    <property type="project" value="UniProtKB-KW"/>
</dbReference>
<dbReference type="InterPro" id="IPR015947">
    <property type="entry name" value="PUA-like_sf"/>
</dbReference>
<dbReference type="EMBL" id="BKCJ011324513">
    <property type="protein sequence ID" value="GFD20746.1"/>
    <property type="molecule type" value="Genomic_DNA"/>
</dbReference>
<protein>
    <submittedName>
        <fullName evidence="1">Histone-lysine N-methyltransferase family member SUVH9</fullName>
    </submittedName>
</protein>
<name>A0A699UHH3_TANCI</name>
<accession>A0A699UHH3</accession>
<dbReference type="InterPro" id="IPR036987">
    <property type="entry name" value="SRA-YDG_sf"/>
</dbReference>
<proteinExistence type="predicted"/>
<dbReference type="GO" id="GO:0008168">
    <property type="term" value="F:methyltransferase activity"/>
    <property type="evidence" value="ECO:0007669"/>
    <property type="project" value="UniProtKB-KW"/>
</dbReference>
<reference evidence="1" key="1">
    <citation type="journal article" date="2019" name="Sci. Rep.">
        <title>Draft genome of Tanacetum cinerariifolium, the natural source of mosquito coil.</title>
        <authorList>
            <person name="Yamashiro T."/>
            <person name="Shiraishi A."/>
            <person name="Satake H."/>
            <person name="Nakayama K."/>
        </authorList>
    </citation>
    <scope>NUCLEOTIDE SEQUENCE</scope>
</reference>
<gene>
    <name evidence="1" type="ORF">Tci_892715</name>
</gene>
<dbReference type="Gene3D" id="2.30.280.10">
    <property type="entry name" value="SRA-YDG"/>
    <property type="match status" value="1"/>
</dbReference>
<organism evidence="1">
    <name type="scientific">Tanacetum cinerariifolium</name>
    <name type="common">Dalmatian daisy</name>
    <name type="synonym">Chrysanthemum cinerariifolium</name>
    <dbReference type="NCBI Taxonomy" id="118510"/>
    <lineage>
        <taxon>Eukaryota</taxon>
        <taxon>Viridiplantae</taxon>
        <taxon>Streptophyta</taxon>
        <taxon>Embryophyta</taxon>
        <taxon>Tracheophyta</taxon>
        <taxon>Spermatophyta</taxon>
        <taxon>Magnoliopsida</taxon>
        <taxon>eudicotyledons</taxon>
        <taxon>Gunneridae</taxon>
        <taxon>Pentapetalae</taxon>
        <taxon>asterids</taxon>
        <taxon>campanulids</taxon>
        <taxon>Asterales</taxon>
        <taxon>Asteraceae</taxon>
        <taxon>Asteroideae</taxon>
        <taxon>Anthemideae</taxon>
        <taxon>Anthemidinae</taxon>
        <taxon>Tanacetum</taxon>
    </lineage>
</organism>